<evidence type="ECO:0000256" key="1">
    <source>
        <dbReference type="ARBA" id="ARBA00022898"/>
    </source>
</evidence>
<dbReference type="EC" id="2.6.1.59" evidence="3"/>
<dbReference type="Gene3D" id="3.90.1150.10">
    <property type="entry name" value="Aspartate Aminotransferase, domain 1"/>
    <property type="match status" value="1"/>
</dbReference>
<protein>
    <recommendedName>
        <fullName evidence="3">dTDP-4-amino-4,6-dideoxygalactose transaminase</fullName>
        <ecNumber evidence="3">2.6.1.59</ecNumber>
    </recommendedName>
</protein>
<dbReference type="AlphaFoldDB" id="A0A0U5L8A0"/>
<dbReference type="NCBIfam" id="TIGR02379">
    <property type="entry name" value="ECA_wecE"/>
    <property type="match status" value="1"/>
</dbReference>
<dbReference type="PANTHER" id="PTHR30244:SF34">
    <property type="entry name" value="DTDP-4-AMINO-4,6-DIDEOXYGALACTOSE TRANSAMINASE"/>
    <property type="match status" value="1"/>
</dbReference>
<dbReference type="InterPro" id="IPR015424">
    <property type="entry name" value="PyrdxlP-dep_Trfase"/>
</dbReference>
<dbReference type="FunFam" id="3.40.640.10:FF:000037">
    <property type="entry name" value="dTDP-4-amino-4,6-dideoxygalactose transaminase"/>
    <property type="match status" value="1"/>
</dbReference>
<proteinExistence type="inferred from homology"/>
<evidence type="ECO:0000256" key="6">
    <source>
        <dbReference type="RuleBase" id="RU004508"/>
    </source>
</evidence>
<dbReference type="GO" id="GO:0030170">
    <property type="term" value="F:pyridoxal phosphate binding"/>
    <property type="evidence" value="ECO:0007669"/>
    <property type="project" value="UniProtKB-UniRule"/>
</dbReference>
<gene>
    <name evidence="3 7" type="primary">wecE</name>
    <name evidence="7" type="ORF">EM595_3329</name>
</gene>
<keyword evidence="1 3" id="KW-0663">Pyridoxal phosphate</keyword>
<evidence type="ECO:0000256" key="5">
    <source>
        <dbReference type="PIRSR" id="PIRSR000390-2"/>
    </source>
</evidence>
<evidence type="ECO:0000256" key="4">
    <source>
        <dbReference type="PIRSR" id="PIRSR000390-1"/>
    </source>
</evidence>
<dbReference type="InterPro" id="IPR015421">
    <property type="entry name" value="PyrdxlP-dep_Trfase_major"/>
</dbReference>
<comment type="cofactor">
    <cofactor evidence="3">
        <name>pyridoxal 5'-phosphate</name>
        <dbReference type="ChEBI" id="CHEBI:597326"/>
    </cofactor>
</comment>
<keyword evidence="8" id="KW-1185">Reference proteome</keyword>
<evidence type="ECO:0000256" key="2">
    <source>
        <dbReference type="ARBA" id="ARBA00037999"/>
    </source>
</evidence>
<comment type="similarity">
    <text evidence="2 3 6">Belongs to the DegT/DnrJ/EryC1 family.</text>
</comment>
<dbReference type="InterPro" id="IPR032894">
    <property type="entry name" value="WecE"/>
</dbReference>
<dbReference type="CDD" id="cd00616">
    <property type="entry name" value="AHBA_syn"/>
    <property type="match status" value="1"/>
</dbReference>
<feature type="modified residue" description="N6-(pyridoxal phosphate)lysine" evidence="3 5">
    <location>
        <position position="181"/>
    </location>
</feature>
<dbReference type="GO" id="GO:0019180">
    <property type="term" value="F:dTDP-4-amino-4,6-dideoxygalactose transaminase activity"/>
    <property type="evidence" value="ECO:0007669"/>
    <property type="project" value="UniProtKB-UniRule"/>
</dbReference>
<dbReference type="Proteomes" id="UP000059419">
    <property type="component" value="Chromosome 1"/>
</dbReference>
<evidence type="ECO:0000256" key="3">
    <source>
        <dbReference type="HAMAP-Rule" id="MF_02026"/>
    </source>
</evidence>
<evidence type="ECO:0000313" key="8">
    <source>
        <dbReference type="Proteomes" id="UP000059419"/>
    </source>
</evidence>
<evidence type="ECO:0000313" key="7">
    <source>
        <dbReference type="EMBL" id="CUU25560.1"/>
    </source>
</evidence>
<accession>A0A0U5L8A0</accession>
<dbReference type="SUPFAM" id="SSF53383">
    <property type="entry name" value="PLP-dependent transferases"/>
    <property type="match status" value="1"/>
</dbReference>
<dbReference type="GO" id="GO:0009246">
    <property type="term" value="P:enterobacterial common antigen biosynthetic process"/>
    <property type="evidence" value="ECO:0007669"/>
    <property type="project" value="UniProtKB-UniRule"/>
</dbReference>
<dbReference type="PANTHER" id="PTHR30244">
    <property type="entry name" value="TRANSAMINASE"/>
    <property type="match status" value="1"/>
</dbReference>
<dbReference type="EMBL" id="LN907827">
    <property type="protein sequence ID" value="CUU25560.1"/>
    <property type="molecule type" value="Genomic_DNA"/>
</dbReference>
<dbReference type="Pfam" id="PF01041">
    <property type="entry name" value="DegT_DnrJ_EryC1"/>
    <property type="match status" value="1"/>
</dbReference>
<dbReference type="Gene3D" id="3.40.640.10">
    <property type="entry name" value="Type I PLP-dependent aspartate aminotransferase-like (Major domain)"/>
    <property type="match status" value="1"/>
</dbReference>
<dbReference type="UniPathway" id="UPA00566"/>
<comment type="pathway">
    <text evidence="3">Bacterial outer membrane biogenesis; enterobacterial common antigen biosynthesis.</text>
</comment>
<dbReference type="PIRSF" id="PIRSF000390">
    <property type="entry name" value="PLP_StrS"/>
    <property type="match status" value="1"/>
</dbReference>
<organism evidence="7 8">
    <name type="scientific">Duffyella gerundensis</name>
    <dbReference type="NCBI Taxonomy" id="1619313"/>
    <lineage>
        <taxon>Bacteria</taxon>
        <taxon>Pseudomonadati</taxon>
        <taxon>Pseudomonadota</taxon>
        <taxon>Gammaproteobacteria</taxon>
        <taxon>Enterobacterales</taxon>
        <taxon>Erwiniaceae</taxon>
        <taxon>Duffyella</taxon>
    </lineage>
</organism>
<dbReference type="KEGG" id="ege:EM595_3329"/>
<dbReference type="RefSeq" id="WP_067434634.1">
    <property type="nucleotide sequence ID" value="NZ_CP072598.1"/>
</dbReference>
<reference evidence="8" key="1">
    <citation type="submission" date="2015-11" db="EMBL/GenBank/DDBJ databases">
        <authorList>
            <person name="Blom J."/>
        </authorList>
    </citation>
    <scope>NUCLEOTIDE SEQUENCE [LARGE SCALE GENOMIC DNA]</scope>
</reference>
<comment type="catalytic activity">
    <reaction evidence="3">
        <text>dTDP-4-amino-4,6-dideoxy-alpha-D-galactose + 2-oxoglutarate = dTDP-4-dehydro-6-deoxy-alpha-D-glucose + L-glutamate</text>
        <dbReference type="Rhea" id="RHEA:10368"/>
        <dbReference type="ChEBI" id="CHEBI:16810"/>
        <dbReference type="ChEBI" id="CHEBI:29985"/>
        <dbReference type="ChEBI" id="CHEBI:57649"/>
        <dbReference type="ChEBI" id="CHEBI:68492"/>
        <dbReference type="EC" id="2.6.1.59"/>
    </reaction>
</comment>
<dbReference type="InterPro" id="IPR000653">
    <property type="entry name" value="DegT/StrS_aminotransferase"/>
</dbReference>
<dbReference type="PATRIC" id="fig|1619313.3.peg.3456"/>
<comment type="function">
    <text evidence="3">Catalyzes the synthesis of dTDP-4-amino-4,6-dideoxy-D-galactose (dTDP-Fuc4N) from dTDP-4-keto-6-deoxy-D-glucose (dTDP-D-Glc4O) and L-glutamate.</text>
</comment>
<dbReference type="InterPro" id="IPR012749">
    <property type="entry name" value="WecE-like"/>
</dbReference>
<dbReference type="InterPro" id="IPR015422">
    <property type="entry name" value="PyrdxlP-dep_Trfase_small"/>
</dbReference>
<name>A0A0U5L8A0_9GAMM</name>
<dbReference type="STRING" id="1619313.EM595_3329"/>
<dbReference type="HAMAP" id="MF_02026">
    <property type="entry name" value="WecE_RffA"/>
    <property type="match status" value="1"/>
</dbReference>
<dbReference type="NCBIfam" id="NF008687">
    <property type="entry name" value="PRK11706.1"/>
    <property type="match status" value="1"/>
</dbReference>
<dbReference type="OrthoDB" id="9804264at2"/>
<keyword evidence="3" id="KW-0808">Transferase</keyword>
<sequence>MIPFNAPPVVGTEIDYMRSAMSSGKLCGDGGFTRRCQQWMEQRFGCSRALLTPSCTASLEMAALLIDIQPGDEVIMPSYTFVSTANAFVLRGATIVFVDVRPDTMNMDERLIEAAITPQTRAIVPVHYAGVVCEMDAIMALAEKYQLYVIEDAAQAVMSTYKGRAAGSIGHIGCFSFHETKNYTAGGEGGATLINDKALVDRAEIIREKGTNRSQFFRGQVDKYTWRDIGSSYLMADLQAAYLWAQLEQANQINAQRLKLWQRYYDALQPIAASGRIELPALPASAEHNAHMFYIKLHDSDARSELIGWLKEADILAVFHYIPLHSSPAGLRFGRFSGEDRFTTRESERLLRLPLFYNLSDNNQGTVINSLLSYFS</sequence>
<feature type="active site" description="Proton acceptor" evidence="4">
    <location>
        <position position="181"/>
    </location>
</feature>